<evidence type="ECO:0000256" key="6">
    <source>
        <dbReference type="SAM" id="Phobius"/>
    </source>
</evidence>
<name>X7EDA0_9RHOB</name>
<dbReference type="OrthoDB" id="9812221at2"/>
<dbReference type="InterPro" id="IPR020846">
    <property type="entry name" value="MFS_dom"/>
</dbReference>
<reference evidence="8 9" key="1">
    <citation type="submission" date="2014-01" db="EMBL/GenBank/DDBJ databases">
        <title>Roseivivax halodurans JCM 10272 Genome Sequencing.</title>
        <authorList>
            <person name="Lai Q."/>
            <person name="Li G."/>
            <person name="Shao Z."/>
        </authorList>
    </citation>
    <scope>NUCLEOTIDE SEQUENCE [LARGE SCALE GENOMIC DNA]</scope>
    <source>
        <strain evidence="8 9">JCM 10272</strain>
    </source>
</reference>
<feature type="domain" description="Major facilitator superfamily (MFS) profile" evidence="7">
    <location>
        <begin position="9"/>
        <end position="391"/>
    </location>
</feature>
<dbReference type="PROSITE" id="PS00216">
    <property type="entry name" value="SUGAR_TRANSPORT_1"/>
    <property type="match status" value="1"/>
</dbReference>
<dbReference type="Pfam" id="PF07690">
    <property type="entry name" value="MFS_1"/>
    <property type="match status" value="1"/>
</dbReference>
<evidence type="ECO:0000256" key="5">
    <source>
        <dbReference type="ARBA" id="ARBA00023136"/>
    </source>
</evidence>
<comment type="caution">
    <text evidence="8">The sequence shown here is derived from an EMBL/GenBank/DDBJ whole genome shotgun (WGS) entry which is preliminary data.</text>
</comment>
<feature type="transmembrane region" description="Helical" evidence="6">
    <location>
        <begin position="277"/>
        <end position="294"/>
    </location>
</feature>
<keyword evidence="2" id="KW-1003">Cell membrane</keyword>
<dbReference type="InterPro" id="IPR050189">
    <property type="entry name" value="MFS_Efflux_Transporters"/>
</dbReference>
<dbReference type="EMBL" id="JALZ01000016">
    <property type="protein sequence ID" value="ETX13882.1"/>
    <property type="molecule type" value="Genomic_DNA"/>
</dbReference>
<feature type="transmembrane region" description="Helical" evidence="6">
    <location>
        <begin position="362"/>
        <end position="387"/>
    </location>
</feature>
<dbReference type="PANTHER" id="PTHR43124:SF3">
    <property type="entry name" value="CHLORAMPHENICOL EFFLUX PUMP RV0191"/>
    <property type="match status" value="1"/>
</dbReference>
<dbReference type="GO" id="GO:0022857">
    <property type="term" value="F:transmembrane transporter activity"/>
    <property type="evidence" value="ECO:0007669"/>
    <property type="project" value="InterPro"/>
</dbReference>
<dbReference type="AlphaFoldDB" id="X7EDA0"/>
<dbReference type="CDD" id="cd17473">
    <property type="entry name" value="MFS_arabinose_efflux_permease_like"/>
    <property type="match status" value="1"/>
</dbReference>
<organism evidence="8 9">
    <name type="scientific">Roseivivax halodurans JCM 10272</name>
    <dbReference type="NCBI Taxonomy" id="1449350"/>
    <lineage>
        <taxon>Bacteria</taxon>
        <taxon>Pseudomonadati</taxon>
        <taxon>Pseudomonadota</taxon>
        <taxon>Alphaproteobacteria</taxon>
        <taxon>Rhodobacterales</taxon>
        <taxon>Roseobacteraceae</taxon>
        <taxon>Roseivivax</taxon>
    </lineage>
</organism>
<evidence type="ECO:0000259" key="7">
    <source>
        <dbReference type="PROSITE" id="PS50850"/>
    </source>
</evidence>
<dbReference type="PANTHER" id="PTHR43124">
    <property type="entry name" value="PURINE EFFLUX PUMP PBUE"/>
    <property type="match status" value="1"/>
</dbReference>
<dbReference type="eggNOG" id="COG2814">
    <property type="taxonomic scope" value="Bacteria"/>
</dbReference>
<feature type="transmembrane region" description="Helical" evidence="6">
    <location>
        <begin position="165"/>
        <end position="184"/>
    </location>
</feature>
<dbReference type="Gene3D" id="1.20.1250.20">
    <property type="entry name" value="MFS general substrate transporter like domains"/>
    <property type="match status" value="1"/>
</dbReference>
<dbReference type="RefSeq" id="WP_037263915.1">
    <property type="nucleotide sequence ID" value="NZ_JALZ01000016.1"/>
</dbReference>
<evidence type="ECO:0000256" key="3">
    <source>
        <dbReference type="ARBA" id="ARBA00022692"/>
    </source>
</evidence>
<evidence type="ECO:0000313" key="9">
    <source>
        <dbReference type="Proteomes" id="UP000022447"/>
    </source>
</evidence>
<proteinExistence type="predicted"/>
<keyword evidence="5 6" id="KW-0472">Membrane</keyword>
<evidence type="ECO:0000256" key="2">
    <source>
        <dbReference type="ARBA" id="ARBA00022475"/>
    </source>
</evidence>
<keyword evidence="3 6" id="KW-0812">Transmembrane</keyword>
<evidence type="ECO:0000313" key="8">
    <source>
        <dbReference type="EMBL" id="ETX13882.1"/>
    </source>
</evidence>
<feature type="transmembrane region" description="Helical" evidence="6">
    <location>
        <begin position="209"/>
        <end position="230"/>
    </location>
</feature>
<protein>
    <submittedName>
        <fullName evidence="8">MFS transporter</fullName>
    </submittedName>
</protein>
<dbReference type="InterPro" id="IPR011701">
    <property type="entry name" value="MFS"/>
</dbReference>
<dbReference type="SUPFAM" id="SSF103473">
    <property type="entry name" value="MFS general substrate transporter"/>
    <property type="match status" value="1"/>
</dbReference>
<feature type="transmembrane region" description="Helical" evidence="6">
    <location>
        <begin position="103"/>
        <end position="124"/>
    </location>
</feature>
<gene>
    <name evidence="8" type="ORF">OCH239_06065</name>
</gene>
<feature type="transmembrane region" description="Helical" evidence="6">
    <location>
        <begin position="336"/>
        <end position="356"/>
    </location>
</feature>
<accession>X7EDA0</accession>
<feature type="transmembrane region" description="Helical" evidence="6">
    <location>
        <begin position="46"/>
        <end position="67"/>
    </location>
</feature>
<feature type="transmembrane region" description="Helical" evidence="6">
    <location>
        <begin position="250"/>
        <end position="270"/>
    </location>
</feature>
<keyword evidence="4 6" id="KW-1133">Transmembrane helix</keyword>
<comment type="subcellular location">
    <subcellularLocation>
        <location evidence="1">Cell membrane</location>
        <topology evidence="1">Multi-pass membrane protein</topology>
    </subcellularLocation>
</comment>
<dbReference type="InterPro" id="IPR005829">
    <property type="entry name" value="Sugar_transporter_CS"/>
</dbReference>
<keyword evidence="9" id="KW-1185">Reference proteome</keyword>
<feature type="transmembrane region" description="Helical" evidence="6">
    <location>
        <begin position="136"/>
        <end position="159"/>
    </location>
</feature>
<evidence type="ECO:0000256" key="4">
    <source>
        <dbReference type="ARBA" id="ARBA00022989"/>
    </source>
</evidence>
<dbReference type="PROSITE" id="PS50850">
    <property type="entry name" value="MFS"/>
    <property type="match status" value="1"/>
</dbReference>
<dbReference type="STRING" id="1449350.OCH239_06065"/>
<dbReference type="GO" id="GO:0005886">
    <property type="term" value="C:plasma membrane"/>
    <property type="evidence" value="ECO:0007669"/>
    <property type="project" value="UniProtKB-SubCell"/>
</dbReference>
<sequence length="397" mass="41477">MLAFFKEPRAVALLLAASLTILSNTVISPALPGIEAQFPGNPNAELLTRLLVTAPSLLVAIVAPFAGMTADRFGRRRQLLFGVLLYAIAGSAGAYLPTLPLILASRLVLGVAVAIVMTSQAALIGDYFSGARRGRFMGLQIAAVNFGGFAFIALAGWLAGISPRLPFAIYAIGALVLPFLWWAVVEPDRTTSKEAEGHEPEELGADPRWGLILGIVVVLSGLSFVLFYIIPTQMPFYLASIGFTDASAPAQVLAMVTLAGGVAALAFGTVRARLGRGATPAIGYLLMATGFGIMDMSESMTIISLGALFVGGGFGFTMPTFFAIALDIAPAHRRGFASGAITTSIFLGQFFSPFFSTPLVSWLGYAHTFAVASAVLVGMAVIVFALFSARSPAAVTA</sequence>
<dbReference type="Proteomes" id="UP000022447">
    <property type="component" value="Unassembled WGS sequence"/>
</dbReference>
<feature type="transmembrane region" description="Helical" evidence="6">
    <location>
        <begin position="79"/>
        <end position="97"/>
    </location>
</feature>
<evidence type="ECO:0000256" key="1">
    <source>
        <dbReference type="ARBA" id="ARBA00004651"/>
    </source>
</evidence>
<feature type="transmembrane region" description="Helical" evidence="6">
    <location>
        <begin position="300"/>
        <end position="324"/>
    </location>
</feature>
<dbReference type="InterPro" id="IPR036259">
    <property type="entry name" value="MFS_trans_sf"/>
</dbReference>